<evidence type="ECO:0000313" key="5">
    <source>
        <dbReference type="EMBL" id="GFS93257.1"/>
    </source>
</evidence>
<sequence length="519" mass="59127">MRETSFAVFLALAIIGPTTVSSATDEYFTAAVYEFVQLYNWCPNNTQEAKDIVRKNLDSYIVAADIAGAKGADLIAYPEYGIFPECDRESTKMFLETIPDPLSVHVSPCDDPETYKDMPQLYTLSCIAKNHFMYVQANTGDVQLCEGKNMTQCPKDGHLQMNTNVVFDREGYLIARYHKEHLWDEGGMDISVEMQNPVFETDFGKFGSFVCLDVLLARIIDVIEEPEMDGIIFSTMWENSAPLFQSVQYFQGWAMGNNVTLIAADIQLAGQMAMGSGIFHSKEGALVYTFDPDGISKLLVARVPKRGHKLTEPKASITAITGNRTYEWRDDGENVPFITSHSLQEHLQDDLHISRYRQADLVNYTLVQLTEPKAHLTACNHRMCCTLKYSIANLTETFYFAIFNGTREIFPPLYWCEEDCMLVRCEPRDGKPCNDFPLWSENLFHRVSLHANFSTQFVYPSIISSHMRLVPRREWKYAVKRKSNGYKSYLNFHSKKGENLVAVGLKGRCYDRDSPDSFF</sequence>
<keyword evidence="2" id="KW-0378">Hydrolase</keyword>
<comment type="caution">
    <text evidence="5">The sequence shown here is derived from an EMBL/GenBank/DDBJ whole genome shotgun (WGS) entry which is preliminary data.</text>
</comment>
<keyword evidence="6" id="KW-1185">Reference proteome</keyword>
<proteinExistence type="inferred from homology"/>
<evidence type="ECO:0000256" key="2">
    <source>
        <dbReference type="ARBA" id="ARBA00022801"/>
    </source>
</evidence>
<dbReference type="SUPFAM" id="SSF56317">
    <property type="entry name" value="Carbon-nitrogen hydrolase"/>
    <property type="match status" value="1"/>
</dbReference>
<reference evidence="5" key="1">
    <citation type="submission" date="2020-08" db="EMBL/GenBank/DDBJ databases">
        <title>Multicomponent nature underlies the extraordinary mechanical properties of spider dragline silk.</title>
        <authorList>
            <person name="Kono N."/>
            <person name="Nakamura H."/>
            <person name="Mori M."/>
            <person name="Yoshida Y."/>
            <person name="Ohtoshi R."/>
            <person name="Malay A.D."/>
            <person name="Moran D.A.P."/>
            <person name="Tomita M."/>
            <person name="Numata K."/>
            <person name="Arakawa K."/>
        </authorList>
    </citation>
    <scope>NUCLEOTIDE SEQUENCE</scope>
</reference>
<accession>A0A8X6TAI1</accession>
<dbReference type="InterPro" id="IPR036526">
    <property type="entry name" value="C-N_Hydrolase_sf"/>
</dbReference>
<dbReference type="Proteomes" id="UP000887013">
    <property type="component" value="Unassembled WGS sequence"/>
</dbReference>
<dbReference type="InterPro" id="IPR003010">
    <property type="entry name" value="C-N_Hydrolase"/>
</dbReference>
<evidence type="ECO:0000259" key="4">
    <source>
        <dbReference type="PROSITE" id="PS50263"/>
    </source>
</evidence>
<dbReference type="InterPro" id="IPR043957">
    <property type="entry name" value="Vanin_C"/>
</dbReference>
<name>A0A8X6TAI1_NEPPI</name>
<feature type="chain" id="PRO_5036446668" evidence="3">
    <location>
        <begin position="23"/>
        <end position="519"/>
    </location>
</feature>
<dbReference type="AlphaFoldDB" id="A0A8X6TAI1"/>
<protein>
    <submittedName>
        <fullName evidence="5">Vascular non-inflammatory molecule 3</fullName>
    </submittedName>
</protein>
<dbReference type="GO" id="GO:0016787">
    <property type="term" value="F:hydrolase activity"/>
    <property type="evidence" value="ECO:0007669"/>
    <property type="project" value="UniProtKB-KW"/>
</dbReference>
<dbReference type="PANTHER" id="PTHR10609:SF27">
    <property type="entry name" value="CN HYDROLASE DOMAIN-CONTAINING PROTEIN-RELATED"/>
    <property type="match status" value="1"/>
</dbReference>
<evidence type="ECO:0000256" key="1">
    <source>
        <dbReference type="ARBA" id="ARBA00008225"/>
    </source>
</evidence>
<keyword evidence="3" id="KW-0732">Signal</keyword>
<organism evidence="5 6">
    <name type="scientific">Nephila pilipes</name>
    <name type="common">Giant wood spider</name>
    <name type="synonym">Nephila maculata</name>
    <dbReference type="NCBI Taxonomy" id="299642"/>
    <lineage>
        <taxon>Eukaryota</taxon>
        <taxon>Metazoa</taxon>
        <taxon>Ecdysozoa</taxon>
        <taxon>Arthropoda</taxon>
        <taxon>Chelicerata</taxon>
        <taxon>Arachnida</taxon>
        <taxon>Araneae</taxon>
        <taxon>Araneomorphae</taxon>
        <taxon>Entelegynae</taxon>
        <taxon>Araneoidea</taxon>
        <taxon>Nephilidae</taxon>
        <taxon>Nephila</taxon>
    </lineage>
</organism>
<dbReference type="Gene3D" id="3.60.110.10">
    <property type="entry name" value="Carbon-nitrogen hydrolase"/>
    <property type="match status" value="1"/>
</dbReference>
<dbReference type="Pfam" id="PF19018">
    <property type="entry name" value="Vanin_C"/>
    <property type="match status" value="1"/>
</dbReference>
<dbReference type="InterPro" id="IPR040154">
    <property type="entry name" value="Biotinidase/VNN"/>
</dbReference>
<feature type="domain" description="CN hydrolase" evidence="4">
    <location>
        <begin position="41"/>
        <end position="305"/>
    </location>
</feature>
<evidence type="ECO:0000256" key="3">
    <source>
        <dbReference type="SAM" id="SignalP"/>
    </source>
</evidence>
<comment type="similarity">
    <text evidence="1">Belongs to the carbon-nitrogen hydrolase superfamily. BTD/VNN family.</text>
</comment>
<feature type="signal peptide" evidence="3">
    <location>
        <begin position="1"/>
        <end position="22"/>
    </location>
</feature>
<evidence type="ECO:0000313" key="6">
    <source>
        <dbReference type="Proteomes" id="UP000887013"/>
    </source>
</evidence>
<gene>
    <name evidence="5" type="primary">VNN3</name>
    <name evidence="5" type="ORF">NPIL_183941</name>
</gene>
<dbReference type="PANTHER" id="PTHR10609">
    <property type="entry name" value="BIOTINIDASE-RELATED"/>
    <property type="match status" value="1"/>
</dbReference>
<dbReference type="EMBL" id="BMAW01053866">
    <property type="protein sequence ID" value="GFS93257.1"/>
    <property type="molecule type" value="Genomic_DNA"/>
</dbReference>
<dbReference type="PROSITE" id="PS50263">
    <property type="entry name" value="CN_HYDROLASE"/>
    <property type="match status" value="1"/>
</dbReference>
<dbReference type="OrthoDB" id="6419659at2759"/>
<dbReference type="Pfam" id="PF00795">
    <property type="entry name" value="CN_hydrolase"/>
    <property type="match status" value="1"/>
</dbReference>